<organism evidence="3 4">
    <name type="scientific">Kluyveromyces dobzhanskii CBS 2104</name>
    <dbReference type="NCBI Taxonomy" id="1427455"/>
    <lineage>
        <taxon>Eukaryota</taxon>
        <taxon>Fungi</taxon>
        <taxon>Dikarya</taxon>
        <taxon>Ascomycota</taxon>
        <taxon>Saccharomycotina</taxon>
        <taxon>Saccharomycetes</taxon>
        <taxon>Saccharomycetales</taxon>
        <taxon>Saccharomycetaceae</taxon>
        <taxon>Kluyveromyces</taxon>
    </lineage>
</organism>
<dbReference type="Pfam" id="PF23179">
    <property type="entry name" value="bHLH_INO2"/>
    <property type="match status" value="1"/>
</dbReference>
<feature type="compositionally biased region" description="Polar residues" evidence="1">
    <location>
        <begin position="104"/>
        <end position="117"/>
    </location>
</feature>
<reference evidence="3 4" key="1">
    <citation type="submission" date="2014-03" db="EMBL/GenBank/DDBJ databases">
        <title>The genome of Kluyveromyces dobzhanskii.</title>
        <authorList>
            <person name="Nystedt B."/>
            <person name="Astrom S."/>
        </authorList>
    </citation>
    <scope>NUCLEOTIDE SEQUENCE [LARGE SCALE GENOMIC DNA]</scope>
    <source>
        <strain evidence="3 4">CBS 2104</strain>
    </source>
</reference>
<evidence type="ECO:0000313" key="4">
    <source>
        <dbReference type="Proteomes" id="UP000031516"/>
    </source>
</evidence>
<feature type="domain" description="INO2 bHLH" evidence="2">
    <location>
        <begin position="284"/>
        <end position="377"/>
    </location>
</feature>
<dbReference type="GO" id="GO:0046983">
    <property type="term" value="F:protein dimerization activity"/>
    <property type="evidence" value="ECO:0007669"/>
    <property type="project" value="InterPro"/>
</dbReference>
<dbReference type="InterPro" id="IPR036638">
    <property type="entry name" value="HLH_DNA-bd_sf"/>
</dbReference>
<accession>A0A0A8LBL7</accession>
<feature type="compositionally biased region" description="Basic and acidic residues" evidence="1">
    <location>
        <begin position="198"/>
        <end position="211"/>
    </location>
</feature>
<evidence type="ECO:0000313" key="3">
    <source>
        <dbReference type="EMBL" id="CDO96265.1"/>
    </source>
</evidence>
<dbReference type="SUPFAM" id="SSF47459">
    <property type="entry name" value="HLH, helix-loop-helix DNA-binding domain"/>
    <property type="match status" value="1"/>
</dbReference>
<name>A0A0A8LBL7_9SACH</name>
<proteinExistence type="predicted"/>
<dbReference type="OrthoDB" id="3973009at2759"/>
<sequence>MEANNDNVSGSLIDMDLEGLDFETAYQLINEKADLWDDPSDQFHMNLVDDSHFFNNLTTPQGATPLAQEHDSAVEKDDKDENHGIAVSEAKQMRQMAPQLGYSGPSTRPHTPKNRTGSPVGGFAEHTEGLLSVNESHAIEHFLDSLLTASPTKASNFTPFSPKTADNILKHTEDLGTDSHSYIFDTAELQTTIARHFTDKRTSKEESKLRTETQLNGPTPSQNGSHDMEIKPDVNSAIGRETKTLEVESIAFPDFKSCEFYEPIDPKIPVVEVPEDVIPTDIQDNAAELRRWKHVYLEKQRRNTFKREYDELVGLINYPRPAWPNVNKMLPKSKEIISLDYKLPKKEGKRITKHTLLNYIVQDIQLLLLANEELEQLCS</sequence>
<keyword evidence="4" id="KW-1185">Reference proteome</keyword>
<evidence type="ECO:0000256" key="1">
    <source>
        <dbReference type="SAM" id="MobiDB-lite"/>
    </source>
</evidence>
<gene>
    <name evidence="3" type="ORF">KLDO_g4474</name>
</gene>
<feature type="compositionally biased region" description="Polar residues" evidence="1">
    <location>
        <begin position="212"/>
        <end position="225"/>
    </location>
</feature>
<feature type="region of interest" description="Disordered" evidence="1">
    <location>
        <begin position="88"/>
        <end position="117"/>
    </location>
</feature>
<dbReference type="EMBL" id="CCBQ010000047">
    <property type="protein sequence ID" value="CDO96265.1"/>
    <property type="molecule type" value="Genomic_DNA"/>
</dbReference>
<dbReference type="InterPro" id="IPR057071">
    <property type="entry name" value="bHLH_INO2"/>
</dbReference>
<dbReference type="Proteomes" id="UP000031516">
    <property type="component" value="Unassembled WGS sequence"/>
</dbReference>
<dbReference type="AlphaFoldDB" id="A0A0A8LBL7"/>
<feature type="region of interest" description="Disordered" evidence="1">
    <location>
        <begin position="198"/>
        <end position="230"/>
    </location>
</feature>
<protein>
    <submittedName>
        <fullName evidence="3">WGS project CCBQ000000000 data, contig 00058</fullName>
    </submittedName>
</protein>
<evidence type="ECO:0000259" key="2">
    <source>
        <dbReference type="Pfam" id="PF23179"/>
    </source>
</evidence>
<comment type="caution">
    <text evidence="3">The sequence shown here is derived from an EMBL/GenBank/DDBJ whole genome shotgun (WGS) entry which is preliminary data.</text>
</comment>